<evidence type="ECO:0000256" key="1">
    <source>
        <dbReference type="SAM" id="SignalP"/>
    </source>
</evidence>
<accession>A0ABT0DRJ7</accession>
<name>A0ABT0DRJ7_9HYPH</name>
<dbReference type="SUPFAM" id="SSF56925">
    <property type="entry name" value="OMPA-like"/>
    <property type="match status" value="1"/>
</dbReference>
<dbReference type="EMBL" id="JALKCG010000010">
    <property type="protein sequence ID" value="MCK0209892.1"/>
    <property type="molecule type" value="Genomic_DNA"/>
</dbReference>
<evidence type="ECO:0008006" key="4">
    <source>
        <dbReference type="Google" id="ProtNLM"/>
    </source>
</evidence>
<protein>
    <recommendedName>
        <fullName evidence="4">Outer membrane protein beta-barrel domain-containing protein</fullName>
    </recommendedName>
</protein>
<gene>
    <name evidence="2" type="ORF">MWN33_17820</name>
</gene>
<keyword evidence="1" id="KW-0732">Signal</keyword>
<evidence type="ECO:0000313" key="2">
    <source>
        <dbReference type="EMBL" id="MCK0209892.1"/>
    </source>
</evidence>
<comment type="caution">
    <text evidence="2">The sequence shown here is derived from an EMBL/GenBank/DDBJ whole genome shotgun (WGS) entry which is preliminary data.</text>
</comment>
<proteinExistence type="predicted"/>
<reference evidence="3" key="2">
    <citation type="submission" date="2023-07" db="EMBL/GenBank/DDBJ databases">
        <title>Ancylobacter moscoviensis sp. nov., facultatively methylotrophic bacteria from activated sludge and the reclassification of Starkeya novella (Starkey 1934) Kelly et al. 2000 as Ancylobacter novellus comb. nov., Starkeya koreensis Im et al. 2006 as Ancylobacter koreensis comb.nov., Angulomicrobium tetraedrale Vasil'eva et al. 1986 as Ancylobacter tetraedralis comb. nov., Angulomicrobium amanitiforme Fritz et al. 2004 as Ancylobacter amanitiformis comb. nov. and Methylorhabdus multivorans Doronina et al. 1996 as Ancylobacter multivorans comb. nov. and emended description of the genus Ancylobacter.</title>
        <authorList>
            <person name="Doronina N."/>
            <person name="Chemodurova A."/>
            <person name="Grouzdev D."/>
            <person name="Koziaeva V."/>
            <person name="Shi W."/>
            <person name="Wu L."/>
            <person name="Kaparullina E."/>
        </authorList>
    </citation>
    <scope>NUCLEOTIDE SEQUENCE [LARGE SCALE GENOMIC DNA]</scope>
    <source>
        <strain evidence="3">Jip08</strain>
    </source>
</reference>
<dbReference type="InterPro" id="IPR011250">
    <property type="entry name" value="OMP/PagP_B-barrel"/>
</dbReference>
<feature type="signal peptide" evidence="1">
    <location>
        <begin position="1"/>
        <end position="38"/>
    </location>
</feature>
<keyword evidence="3" id="KW-1185">Reference proteome</keyword>
<reference evidence="2 3" key="1">
    <citation type="submission" date="2022-04" db="EMBL/GenBank/DDBJ databases">
        <authorList>
            <person name="Grouzdev D.S."/>
            <person name="Pantiukh K.S."/>
            <person name="Krutkina M.S."/>
        </authorList>
    </citation>
    <scope>NUCLEOTIDE SEQUENCE [LARGE SCALE GENOMIC DNA]</scope>
    <source>
        <strain evidence="2 3">Jip08</strain>
    </source>
</reference>
<evidence type="ECO:0000313" key="3">
    <source>
        <dbReference type="Proteomes" id="UP001202867"/>
    </source>
</evidence>
<dbReference type="RefSeq" id="WP_247202400.1">
    <property type="nucleotide sequence ID" value="NZ_JALKCG010000010.1"/>
</dbReference>
<dbReference type="Proteomes" id="UP001202867">
    <property type="component" value="Unassembled WGS sequence"/>
</dbReference>
<feature type="chain" id="PRO_5046387946" description="Outer membrane protein beta-barrel domain-containing protein" evidence="1">
    <location>
        <begin position="39"/>
        <end position="288"/>
    </location>
</feature>
<sequence>MRFTTHAPSGRFFRIYGRRSLLAAVLLATSLAAGRVQAADLPSAAPSPAAEAPAPSASQWRYQATLYGWATAINGDVGVGRLPSVPVNATIPDVLEKLDGAVMGSFFARNDQWMVLADLVLARLSHDSHVGTFGGTALDAELSQTVATGAVGYWLPLGLSNIDIAVTGGLRYMRISGDLSLTPDVMPLALAASQSKEWLDPTVGLTAQWKIDERWFMNAIADIGGFGVGSKLSSSGYVGLGYMWTPSISSAVGYRYLYEDYESGNAQGGAFRYNTTMHGPTLSVAWHF</sequence>
<organism evidence="2 3">
    <name type="scientific">Ancylobacter koreensis</name>
    <dbReference type="NCBI Taxonomy" id="266121"/>
    <lineage>
        <taxon>Bacteria</taxon>
        <taxon>Pseudomonadati</taxon>
        <taxon>Pseudomonadota</taxon>
        <taxon>Alphaproteobacteria</taxon>
        <taxon>Hyphomicrobiales</taxon>
        <taxon>Xanthobacteraceae</taxon>
        <taxon>Ancylobacter</taxon>
    </lineage>
</organism>